<dbReference type="InterPro" id="IPR005490">
    <property type="entry name" value="LD_TPept_cat_dom"/>
</dbReference>
<keyword evidence="5 7" id="KW-0573">Peptidoglycan synthesis</keyword>
<comment type="pathway">
    <text evidence="1 7">Cell wall biogenesis; peptidoglycan biosynthesis.</text>
</comment>
<keyword evidence="14" id="KW-1185">Reference proteome</keyword>
<dbReference type="InterPro" id="IPR050979">
    <property type="entry name" value="LD-transpeptidase"/>
</dbReference>
<dbReference type="Gene3D" id="2.40.440.10">
    <property type="entry name" value="L,D-transpeptidase catalytic domain-like"/>
    <property type="match status" value="1"/>
</dbReference>
<feature type="domain" description="L,D-TPase catalytic" evidence="10">
    <location>
        <begin position="224"/>
        <end position="357"/>
    </location>
</feature>
<reference evidence="12" key="1">
    <citation type="journal article" date="2014" name="Int. J. Syst. Evol. Microbiol.">
        <title>Complete genome of a new Firmicutes species belonging to the dominant human colonic microbiota ('Ruminococcus bicirculans') reveals two chromosomes and a selective capacity to utilize plant glucans.</title>
        <authorList>
            <consortium name="NISC Comparative Sequencing Program"/>
            <person name="Wegmann U."/>
            <person name="Louis P."/>
            <person name="Goesmann A."/>
            <person name="Henrissat B."/>
            <person name="Duncan S.H."/>
            <person name="Flint H.J."/>
        </authorList>
    </citation>
    <scope>NUCLEOTIDE SEQUENCE</scope>
    <source>
        <strain evidence="12">NBRC 107715</strain>
    </source>
</reference>
<reference evidence="14" key="2">
    <citation type="journal article" date="2019" name="Int. J. Syst. Evol. Microbiol.">
        <title>The Global Catalogue of Microorganisms (GCM) 10K type strain sequencing project: providing services to taxonomists for standard genome sequencing and annotation.</title>
        <authorList>
            <consortium name="The Broad Institute Genomics Platform"/>
            <consortium name="The Broad Institute Genome Sequencing Center for Infectious Disease"/>
            <person name="Wu L."/>
            <person name="Ma J."/>
        </authorList>
    </citation>
    <scope>NUCLEOTIDE SEQUENCE [LARGE SCALE GENOMIC DNA]</scope>
    <source>
        <strain evidence="14">NBRC 107715</strain>
    </source>
</reference>
<dbReference type="AlphaFoldDB" id="A0A512IWI8"/>
<evidence type="ECO:0000313" key="13">
    <source>
        <dbReference type="Proteomes" id="UP000321960"/>
    </source>
</evidence>
<feature type="chain" id="PRO_5021855220" evidence="9">
    <location>
        <begin position="21"/>
        <end position="359"/>
    </location>
</feature>
<dbReference type="Proteomes" id="UP000321960">
    <property type="component" value="Unassembled WGS sequence"/>
</dbReference>
<feature type="active site" description="Proton donor/acceptor" evidence="7">
    <location>
        <position position="317"/>
    </location>
</feature>
<evidence type="ECO:0000256" key="9">
    <source>
        <dbReference type="SAM" id="SignalP"/>
    </source>
</evidence>
<dbReference type="GO" id="GO:0016740">
    <property type="term" value="F:transferase activity"/>
    <property type="evidence" value="ECO:0007669"/>
    <property type="project" value="UniProtKB-KW"/>
</dbReference>
<organism evidence="11 13">
    <name type="scientific">Methylobacterium oxalidis</name>
    <dbReference type="NCBI Taxonomy" id="944322"/>
    <lineage>
        <taxon>Bacteria</taxon>
        <taxon>Pseudomonadati</taxon>
        <taxon>Pseudomonadota</taxon>
        <taxon>Alphaproteobacteria</taxon>
        <taxon>Hyphomicrobiales</taxon>
        <taxon>Methylobacteriaceae</taxon>
        <taxon>Methylobacterium</taxon>
    </lineage>
</organism>
<evidence type="ECO:0000256" key="1">
    <source>
        <dbReference type="ARBA" id="ARBA00004752"/>
    </source>
</evidence>
<reference evidence="12" key="4">
    <citation type="submission" date="2023-01" db="EMBL/GenBank/DDBJ databases">
        <title>Draft genome sequence of Methylobacterium oxalidis strain NBRC 107715.</title>
        <authorList>
            <person name="Sun Q."/>
            <person name="Mori K."/>
        </authorList>
    </citation>
    <scope>NUCLEOTIDE SEQUENCE</scope>
    <source>
        <strain evidence="12">NBRC 107715</strain>
    </source>
</reference>
<dbReference type="GO" id="GO:0071972">
    <property type="term" value="F:peptidoglycan L,D-transpeptidase activity"/>
    <property type="evidence" value="ECO:0007669"/>
    <property type="project" value="TreeGrafter"/>
</dbReference>
<evidence type="ECO:0000256" key="5">
    <source>
        <dbReference type="ARBA" id="ARBA00022984"/>
    </source>
</evidence>
<keyword evidence="3" id="KW-0808">Transferase</keyword>
<evidence type="ECO:0000313" key="11">
    <source>
        <dbReference type="EMBL" id="GEP02090.1"/>
    </source>
</evidence>
<dbReference type="GO" id="GO:0071555">
    <property type="term" value="P:cell wall organization"/>
    <property type="evidence" value="ECO:0007669"/>
    <property type="project" value="UniProtKB-UniRule"/>
</dbReference>
<evidence type="ECO:0000313" key="14">
    <source>
        <dbReference type="Proteomes" id="UP001156856"/>
    </source>
</evidence>
<protein>
    <submittedName>
        <fullName evidence="11">Murein L,D-transpeptidase</fullName>
    </submittedName>
</protein>
<proteinExistence type="inferred from homology"/>
<feature type="active site" description="Nucleophile" evidence="7">
    <location>
        <position position="333"/>
    </location>
</feature>
<keyword evidence="4 7" id="KW-0133">Cell shape</keyword>
<evidence type="ECO:0000256" key="6">
    <source>
        <dbReference type="ARBA" id="ARBA00023316"/>
    </source>
</evidence>
<evidence type="ECO:0000313" key="12">
    <source>
        <dbReference type="EMBL" id="GLS62035.1"/>
    </source>
</evidence>
<dbReference type="EMBL" id="BJZU01000003">
    <property type="protein sequence ID" value="GEP02090.1"/>
    <property type="molecule type" value="Genomic_DNA"/>
</dbReference>
<evidence type="ECO:0000256" key="4">
    <source>
        <dbReference type="ARBA" id="ARBA00022960"/>
    </source>
</evidence>
<feature type="signal peptide" evidence="9">
    <location>
        <begin position="1"/>
        <end position="20"/>
    </location>
</feature>
<dbReference type="Proteomes" id="UP001156856">
    <property type="component" value="Unassembled WGS sequence"/>
</dbReference>
<evidence type="ECO:0000256" key="8">
    <source>
        <dbReference type="SAM" id="MobiDB-lite"/>
    </source>
</evidence>
<dbReference type="RefSeq" id="WP_147023766.1">
    <property type="nucleotide sequence ID" value="NZ_BJZU01000003.1"/>
</dbReference>
<reference evidence="11 13" key="3">
    <citation type="submission" date="2019-07" db="EMBL/GenBank/DDBJ databases">
        <title>Whole genome shotgun sequence of Methylobacterium oxalidis NBRC 107715.</title>
        <authorList>
            <person name="Hosoyama A."/>
            <person name="Uohara A."/>
            <person name="Ohji S."/>
            <person name="Ichikawa N."/>
        </authorList>
    </citation>
    <scope>NUCLEOTIDE SEQUENCE [LARGE SCALE GENOMIC DNA]</scope>
    <source>
        <strain evidence="11 13">NBRC 107715</strain>
    </source>
</reference>
<dbReference type="OrthoDB" id="9787225at2"/>
<dbReference type="GO" id="GO:0018104">
    <property type="term" value="P:peptidoglycan-protein cross-linking"/>
    <property type="evidence" value="ECO:0007669"/>
    <property type="project" value="TreeGrafter"/>
</dbReference>
<dbReference type="InterPro" id="IPR038063">
    <property type="entry name" value="Transpep_catalytic_dom"/>
</dbReference>
<dbReference type="PROSITE" id="PS52029">
    <property type="entry name" value="LD_TPASE"/>
    <property type="match status" value="1"/>
</dbReference>
<dbReference type="SUPFAM" id="SSF47090">
    <property type="entry name" value="PGBD-like"/>
    <property type="match status" value="1"/>
</dbReference>
<dbReference type="PANTHER" id="PTHR30582:SF30">
    <property type="entry name" value="BLR4375 PROTEIN"/>
    <property type="match status" value="1"/>
</dbReference>
<dbReference type="CDD" id="cd16913">
    <property type="entry name" value="YkuD_like"/>
    <property type="match status" value="1"/>
</dbReference>
<accession>A0A512IWI8</accession>
<dbReference type="Pfam" id="PF03734">
    <property type="entry name" value="YkuD"/>
    <property type="match status" value="1"/>
</dbReference>
<evidence type="ECO:0000259" key="10">
    <source>
        <dbReference type="PROSITE" id="PS52029"/>
    </source>
</evidence>
<evidence type="ECO:0000256" key="7">
    <source>
        <dbReference type="PROSITE-ProRule" id="PRU01373"/>
    </source>
</evidence>
<dbReference type="InterPro" id="IPR036365">
    <property type="entry name" value="PGBD-like_sf"/>
</dbReference>
<comment type="similarity">
    <text evidence="2">Belongs to the YkuD family.</text>
</comment>
<keyword evidence="9" id="KW-0732">Signal</keyword>
<dbReference type="GO" id="GO:0005576">
    <property type="term" value="C:extracellular region"/>
    <property type="evidence" value="ECO:0007669"/>
    <property type="project" value="TreeGrafter"/>
</dbReference>
<dbReference type="SUPFAM" id="SSF141523">
    <property type="entry name" value="L,D-transpeptidase catalytic domain-like"/>
    <property type="match status" value="1"/>
</dbReference>
<gene>
    <name evidence="12" type="ORF">GCM10007888_04160</name>
    <name evidence="11" type="ORF">MOX02_01280</name>
</gene>
<dbReference type="EMBL" id="BSPK01000004">
    <property type="protein sequence ID" value="GLS62035.1"/>
    <property type="molecule type" value="Genomic_DNA"/>
</dbReference>
<name>A0A512IWI8_9HYPH</name>
<sequence>MSSGFAVRAGAALISLLCVAAPGLAAPKKDEAPALTHEAVNAAAPEAKDSGKPQKKGARKEARKDDPDALIVKAQVLLDRARFSPGAIDGRDGDNYRGALAAYAKAQDLPETKSLTPELFEKLQATGAEAVITEYTITEDDVRGPFAEKIPAKMEDQADLETLGYTNPREMLAERFHMSRDLLSALNPDAAFDKPGTVIAVAAVPPLESGKLKGKELPKAPKVSRIEVDKASRDVRAFDKGGKLLAYYPASIGSEEKPAPSGEAKVKGVAFEPTYTYNPKYQFAGVKSKETFTIKPGPNNPVGVVWIDLSIPSYGIHGTPDPEKVGKTESHGCIRLTNWDARDLALHVERGATVSFKDE</sequence>
<keyword evidence="6 7" id="KW-0961">Cell wall biogenesis/degradation</keyword>
<feature type="region of interest" description="Disordered" evidence="8">
    <location>
        <begin position="35"/>
        <end position="67"/>
    </location>
</feature>
<dbReference type="UniPathway" id="UPA00219"/>
<comment type="caution">
    <text evidence="11">The sequence shown here is derived from an EMBL/GenBank/DDBJ whole genome shotgun (WGS) entry which is preliminary data.</text>
</comment>
<evidence type="ECO:0000256" key="2">
    <source>
        <dbReference type="ARBA" id="ARBA00005992"/>
    </source>
</evidence>
<evidence type="ECO:0000256" key="3">
    <source>
        <dbReference type="ARBA" id="ARBA00022679"/>
    </source>
</evidence>
<dbReference type="PANTHER" id="PTHR30582">
    <property type="entry name" value="L,D-TRANSPEPTIDASE"/>
    <property type="match status" value="1"/>
</dbReference>
<dbReference type="GO" id="GO:0008360">
    <property type="term" value="P:regulation of cell shape"/>
    <property type="evidence" value="ECO:0007669"/>
    <property type="project" value="UniProtKB-UniRule"/>
</dbReference>